<keyword evidence="6" id="KW-1185">Reference proteome</keyword>
<gene>
    <name evidence="5" type="ORF">DXX99_08340</name>
</gene>
<dbReference type="Pfam" id="PF02568">
    <property type="entry name" value="ThiI"/>
    <property type="match status" value="1"/>
</dbReference>
<dbReference type="GO" id="GO:0005524">
    <property type="term" value="F:ATP binding"/>
    <property type="evidence" value="ECO:0007669"/>
    <property type="project" value="UniProtKB-KW"/>
</dbReference>
<dbReference type="AlphaFoldDB" id="A0A3D8P382"/>
<reference evidence="5 6" key="1">
    <citation type="submission" date="2018-08" db="EMBL/GenBank/DDBJ databases">
        <title>Form III RuBisCO-mediated autotrophy in Thermodesulfobium bacteria.</title>
        <authorList>
            <person name="Toshchakov S.V."/>
            <person name="Kublanov I.V."/>
            <person name="Frolov E."/>
            <person name="Bonch-Osmolovskaya E.A."/>
            <person name="Tourova T.P."/>
            <person name="Chernych N.A."/>
            <person name="Lebedinsky A.V."/>
        </authorList>
    </citation>
    <scope>NUCLEOTIDE SEQUENCE [LARGE SCALE GENOMIC DNA]</scope>
    <source>
        <strain evidence="5 6">SR</strain>
    </source>
</reference>
<comment type="caution">
    <text evidence="5">The sequence shown here is derived from an EMBL/GenBank/DDBJ whole genome shotgun (WGS) entry which is preliminary data.</text>
</comment>
<evidence type="ECO:0000259" key="4">
    <source>
        <dbReference type="Pfam" id="PF18297"/>
    </source>
</evidence>
<dbReference type="InterPro" id="IPR014729">
    <property type="entry name" value="Rossmann-like_a/b/a_fold"/>
</dbReference>
<dbReference type="InterPro" id="IPR020536">
    <property type="entry name" value="ThiI_AANH"/>
</dbReference>
<dbReference type="Proteomes" id="UP000256329">
    <property type="component" value="Unassembled WGS sequence"/>
</dbReference>
<dbReference type="OrthoDB" id="9781887at2"/>
<evidence type="ECO:0000256" key="2">
    <source>
        <dbReference type="ARBA" id="ARBA00022840"/>
    </source>
</evidence>
<evidence type="ECO:0000256" key="1">
    <source>
        <dbReference type="ARBA" id="ARBA00022741"/>
    </source>
</evidence>
<feature type="domain" description="NFACT protein RNA binding" evidence="4">
    <location>
        <begin position="221"/>
        <end position="319"/>
    </location>
</feature>
<proteinExistence type="predicted"/>
<accession>A0A3D8P382</accession>
<keyword evidence="2" id="KW-0067">ATP-binding</keyword>
<evidence type="ECO:0000313" key="5">
    <source>
        <dbReference type="EMBL" id="RDV82052.1"/>
    </source>
</evidence>
<sequence length="329" mass="36538">MKALALFSGGLDSILAVKLIELQGIEVVGVAFTSPFFDASRAVEMAEKLGLPLRVVDITEELIPLVLNPRHGYGKHFNPCIDCHALMLRKAGELMKEEGASFIITGEVLGERPMSQNRQALEIVAREAGLEGYVLRPLSALLLPPTIPEKEGWVKREKLLGIKGRSRKPQLELARRLGIEDFPTPAGGCLLTDPGYARRIKELLRLRPAPSRQDFELLKYGRHFFLPGVQIVVARKEEENARLLALREPGDFLLRLKNIPGPRTLVRGNPEEKDLRLAAALTIRYSKAREKERACVVAEREEPPFTGEIELGRAEVEELLAEAGVPLPS</sequence>
<dbReference type="Gene3D" id="3.40.50.620">
    <property type="entry name" value="HUPs"/>
    <property type="match status" value="1"/>
</dbReference>
<dbReference type="InterPro" id="IPR059101">
    <property type="entry name" value="NFACT-R_2"/>
</dbReference>
<feature type="domain" description="Thil AANH" evidence="3">
    <location>
        <begin position="2"/>
        <end position="139"/>
    </location>
</feature>
<dbReference type="PANTHER" id="PTHR11933:SF6">
    <property type="entry name" value="THIL AANH DOMAIN-CONTAINING PROTEIN"/>
    <property type="match status" value="1"/>
</dbReference>
<dbReference type="PANTHER" id="PTHR11933">
    <property type="entry name" value="TRNA 5-METHYLAMINOMETHYL-2-THIOURIDYLATE -METHYLTRANSFERASE"/>
    <property type="match status" value="1"/>
</dbReference>
<dbReference type="EMBL" id="QSLN01000013">
    <property type="protein sequence ID" value="RDV82052.1"/>
    <property type="molecule type" value="Genomic_DNA"/>
</dbReference>
<dbReference type="GO" id="GO:0004810">
    <property type="term" value="F:CCA tRNA nucleotidyltransferase activity"/>
    <property type="evidence" value="ECO:0007669"/>
    <property type="project" value="InterPro"/>
</dbReference>
<evidence type="ECO:0000259" key="3">
    <source>
        <dbReference type="Pfam" id="PF02568"/>
    </source>
</evidence>
<dbReference type="RefSeq" id="WP_115793040.1">
    <property type="nucleotide sequence ID" value="NZ_QSLN01000013.1"/>
</dbReference>
<dbReference type="SUPFAM" id="SSF52402">
    <property type="entry name" value="Adenine nucleotide alpha hydrolases-like"/>
    <property type="match status" value="1"/>
</dbReference>
<dbReference type="Pfam" id="PF18297">
    <property type="entry name" value="NFACT-R_2"/>
    <property type="match status" value="1"/>
</dbReference>
<name>A0A3D8P382_9THEO</name>
<keyword evidence="1" id="KW-0547">Nucleotide-binding</keyword>
<evidence type="ECO:0000313" key="6">
    <source>
        <dbReference type="Proteomes" id="UP000256329"/>
    </source>
</evidence>
<organism evidence="5 6">
    <name type="scientific">Ammonifex thiophilus</name>
    <dbReference type="NCBI Taxonomy" id="444093"/>
    <lineage>
        <taxon>Bacteria</taxon>
        <taxon>Bacillati</taxon>
        <taxon>Bacillota</taxon>
        <taxon>Clostridia</taxon>
        <taxon>Thermoanaerobacterales</taxon>
        <taxon>Thermoanaerobacteraceae</taxon>
        <taxon>Ammonifex</taxon>
    </lineage>
</organism>
<protein>
    <submittedName>
        <fullName evidence="5">DUF814 domain-containing protein</fullName>
    </submittedName>
</protein>